<evidence type="ECO:0000256" key="8">
    <source>
        <dbReference type="SAM" id="Phobius"/>
    </source>
</evidence>
<keyword evidence="3 10" id="KW-0418">Kinase</keyword>
<feature type="repeat" description="WD" evidence="5">
    <location>
        <begin position="985"/>
        <end position="1017"/>
    </location>
</feature>
<evidence type="ECO:0000256" key="2">
    <source>
        <dbReference type="ARBA" id="ARBA00022741"/>
    </source>
</evidence>
<evidence type="ECO:0000259" key="9">
    <source>
        <dbReference type="PROSITE" id="PS50011"/>
    </source>
</evidence>
<dbReference type="AlphaFoldDB" id="A0A5B9M653"/>
<evidence type="ECO:0000256" key="3">
    <source>
        <dbReference type="ARBA" id="ARBA00022777"/>
    </source>
</evidence>
<organism evidence="10 11">
    <name type="scientific">Stieleria maiorica</name>
    <dbReference type="NCBI Taxonomy" id="2795974"/>
    <lineage>
        <taxon>Bacteria</taxon>
        <taxon>Pseudomonadati</taxon>
        <taxon>Planctomycetota</taxon>
        <taxon>Planctomycetia</taxon>
        <taxon>Pirellulales</taxon>
        <taxon>Pirellulaceae</taxon>
        <taxon>Stieleria</taxon>
    </lineage>
</organism>
<dbReference type="CDD" id="cd14014">
    <property type="entry name" value="STKc_PknB_like"/>
    <property type="match status" value="1"/>
</dbReference>
<evidence type="ECO:0000313" key="11">
    <source>
        <dbReference type="Proteomes" id="UP000321353"/>
    </source>
</evidence>
<dbReference type="PROSITE" id="PS50011">
    <property type="entry name" value="PROTEIN_KINASE_DOM"/>
    <property type="match status" value="1"/>
</dbReference>
<dbReference type="EC" id="2.7.11.1" evidence="10"/>
<dbReference type="InterPro" id="IPR001680">
    <property type="entry name" value="WD40_rpt"/>
</dbReference>
<keyword evidence="5" id="KW-0853">WD repeat</keyword>
<evidence type="ECO:0000313" key="10">
    <source>
        <dbReference type="EMBL" id="QEF96123.1"/>
    </source>
</evidence>
<evidence type="ECO:0000256" key="6">
    <source>
        <dbReference type="PROSITE-ProRule" id="PRU10141"/>
    </source>
</evidence>
<proteinExistence type="predicted"/>
<reference evidence="10 11" key="1">
    <citation type="submission" date="2019-02" db="EMBL/GenBank/DDBJ databases">
        <title>Planctomycetal bacteria perform biofilm scaping via a novel small molecule.</title>
        <authorList>
            <person name="Jeske O."/>
            <person name="Boedeker C."/>
            <person name="Wiegand S."/>
            <person name="Breitling P."/>
            <person name="Kallscheuer N."/>
            <person name="Jogler M."/>
            <person name="Rohde M."/>
            <person name="Petersen J."/>
            <person name="Medema M.H."/>
            <person name="Surup F."/>
            <person name="Jogler C."/>
        </authorList>
    </citation>
    <scope>NUCLEOTIDE SEQUENCE [LARGE SCALE GENOMIC DNA]</scope>
    <source>
        <strain evidence="10 11">Mal15</strain>
    </source>
</reference>
<keyword evidence="8" id="KW-0472">Membrane</keyword>
<dbReference type="PANTHER" id="PTHR43289:SF6">
    <property type="entry name" value="SERINE_THREONINE-PROTEIN KINASE NEKL-3"/>
    <property type="match status" value="1"/>
</dbReference>
<dbReference type="Proteomes" id="UP000321353">
    <property type="component" value="Chromosome"/>
</dbReference>
<evidence type="ECO:0000256" key="7">
    <source>
        <dbReference type="SAM" id="MobiDB-lite"/>
    </source>
</evidence>
<keyword evidence="1 10" id="KW-0808">Transferase</keyword>
<dbReference type="PANTHER" id="PTHR43289">
    <property type="entry name" value="MITOGEN-ACTIVATED PROTEIN KINASE KINASE KINASE 20-RELATED"/>
    <property type="match status" value="1"/>
</dbReference>
<name>A0A5B9M653_9BACT</name>
<sequence length="1132" mass="124503">MDNPADYQKAKSVFFSVVENLQNDDATALIRRHCNGDARLMSEVERLVAAHQRANRVLDAANATPPDSDTYPLASGDRVGRYEICEMIGEGGMGLVYHAKQIEPLQRDVALKVIKPGLDTREVLARFRVEQQMLAKLKHPNIANVFDAGQTDKGHPFIIMELVDGDTLTEYCDREKSSLKERFNLFLQVCSAVEHAHQRGIIHRDLKPNNILISHQNGKPLPKVIDFGLAKAINVPLSEKRKLTALSRVLGTPQYMSPEQSLAGSDDVDIRSDVYSMGVILHELLTGETPDDDVKQETGSRSHSPTTAVKSAWAKKPSRRYKRLSLERRAEIAANRSQSPLRLAAQLSDDTDWIVVKALEHEKSRRYQTITALSRDLERFLNGDPIDARPPSPIYHFRKLAERYKGAFGILAAVLVSAIAIAAVSFHQAQTERNQRRQIGILLDRVERERLRNNESLYAADIRIAAESLADGDVAQSIALLNRHVPEPANPTRFDQDHRGIEWSHLLQKVTATRTAFSISNEPLNTLAIRPDQDRLVASGDLGLLHDFAFESGQTKPCNMGFGAINTLAFSPDGAFLAVGGNKGMIRLTNPTDFATVAEYSFDGIEVLDLEFSRDGTQLFASGRSPDVRVYDVATGSILGVLRFHAKTIESICISADGKSIACASDDKIISLWNVADRKLIRSSPPAKHRLTNVAFGAGGRTIVYATVKGNVEVRSVPDWELIHAETLPSAVQSLAISADGNRAAVGCRSGVIHLLPADDLTENRNTRVGSPGALKSIYAHRGRVNDVLWLDEEQIASVGGDGALVVSQLDVRNEHQPRDAMPVNRISISDDGRWLATHDYRTVQLVDTHTHQARQVPTINTDSRLAGISFFPGEHRFAVATTDGKLIAAHAEDPDQGEVFTLPETADFSDLIFSADGGRLLLFSRTDDVLVVVERPGLEIVFRASCPDAYTADLTPDGNHLVTSYRGDVMVYHVDSGDLIRTSLRHHSETIADLKFDSNGRHVVTSSDDRTIRIWDPWSDAPGELIGVFPGGVPRTLALSQDDRTLFSVSRSGEAWGFNVPARQKLFPIMKARGEFFDCRLSGDDSVFVTLQEGGLIHWITLSGDFNSATARPRSGPPIKADTVGNGSINE</sequence>
<dbReference type="InterPro" id="IPR008271">
    <property type="entry name" value="Ser/Thr_kinase_AS"/>
</dbReference>
<dbReference type="PROSITE" id="PS00107">
    <property type="entry name" value="PROTEIN_KINASE_ATP"/>
    <property type="match status" value="1"/>
</dbReference>
<dbReference type="GO" id="GO:0004674">
    <property type="term" value="F:protein serine/threonine kinase activity"/>
    <property type="evidence" value="ECO:0007669"/>
    <property type="project" value="UniProtKB-EC"/>
</dbReference>
<dbReference type="InterPro" id="IPR011047">
    <property type="entry name" value="Quinoprotein_ADH-like_sf"/>
</dbReference>
<dbReference type="SUPFAM" id="SSF56112">
    <property type="entry name" value="Protein kinase-like (PK-like)"/>
    <property type="match status" value="1"/>
</dbReference>
<dbReference type="Gene3D" id="3.30.200.20">
    <property type="entry name" value="Phosphorylase Kinase, domain 1"/>
    <property type="match status" value="1"/>
</dbReference>
<protein>
    <submittedName>
        <fullName evidence="10">Serine/threonine-protein kinase PknB</fullName>
        <ecNumber evidence="10">2.7.11.1</ecNumber>
    </submittedName>
</protein>
<dbReference type="SUPFAM" id="SSF50998">
    <property type="entry name" value="Quinoprotein alcohol dehydrogenase-like"/>
    <property type="match status" value="1"/>
</dbReference>
<dbReference type="Pfam" id="PF00069">
    <property type="entry name" value="Pkinase"/>
    <property type="match status" value="1"/>
</dbReference>
<accession>A0A5B9M653</accession>
<dbReference type="InterPro" id="IPR011009">
    <property type="entry name" value="Kinase-like_dom_sf"/>
</dbReference>
<gene>
    <name evidence="10" type="primary">pknB_1</name>
    <name evidence="10" type="ORF">Mal15_01490</name>
</gene>
<keyword evidence="2 6" id="KW-0547">Nucleotide-binding</keyword>
<dbReference type="GO" id="GO:0005524">
    <property type="term" value="F:ATP binding"/>
    <property type="evidence" value="ECO:0007669"/>
    <property type="project" value="UniProtKB-UniRule"/>
</dbReference>
<feature type="region of interest" description="Disordered" evidence="7">
    <location>
        <begin position="1111"/>
        <end position="1132"/>
    </location>
</feature>
<dbReference type="Gene3D" id="2.130.10.10">
    <property type="entry name" value="YVTN repeat-like/Quinoprotein amine dehydrogenase"/>
    <property type="match status" value="3"/>
</dbReference>
<dbReference type="PROSITE" id="PS50082">
    <property type="entry name" value="WD_REPEATS_2"/>
    <property type="match status" value="2"/>
</dbReference>
<keyword evidence="4 6" id="KW-0067">ATP-binding</keyword>
<feature type="transmembrane region" description="Helical" evidence="8">
    <location>
        <begin position="406"/>
        <end position="426"/>
    </location>
</feature>
<dbReference type="InterPro" id="IPR017441">
    <property type="entry name" value="Protein_kinase_ATP_BS"/>
</dbReference>
<dbReference type="KEGG" id="smam:Mal15_01490"/>
<keyword evidence="11" id="KW-1185">Reference proteome</keyword>
<dbReference type="PROSITE" id="PS00108">
    <property type="entry name" value="PROTEIN_KINASE_ST"/>
    <property type="match status" value="1"/>
</dbReference>
<dbReference type="Gene3D" id="1.10.510.10">
    <property type="entry name" value="Transferase(Phosphotransferase) domain 1"/>
    <property type="match status" value="1"/>
</dbReference>
<feature type="region of interest" description="Disordered" evidence="7">
    <location>
        <begin position="288"/>
        <end position="312"/>
    </location>
</feature>
<evidence type="ECO:0000256" key="5">
    <source>
        <dbReference type="PROSITE-ProRule" id="PRU00221"/>
    </source>
</evidence>
<dbReference type="RefSeq" id="WP_147865988.1">
    <property type="nucleotide sequence ID" value="NZ_CP036264.1"/>
</dbReference>
<keyword evidence="8" id="KW-0812">Transmembrane</keyword>
<dbReference type="InterPro" id="IPR000719">
    <property type="entry name" value="Prot_kinase_dom"/>
</dbReference>
<feature type="domain" description="Protein kinase" evidence="9">
    <location>
        <begin position="82"/>
        <end position="381"/>
    </location>
</feature>
<dbReference type="PROSITE" id="PS50294">
    <property type="entry name" value="WD_REPEATS_REGION"/>
    <property type="match status" value="2"/>
</dbReference>
<dbReference type="InterPro" id="IPR015943">
    <property type="entry name" value="WD40/YVTN_repeat-like_dom_sf"/>
</dbReference>
<evidence type="ECO:0000256" key="1">
    <source>
        <dbReference type="ARBA" id="ARBA00022679"/>
    </source>
</evidence>
<dbReference type="SMART" id="SM00320">
    <property type="entry name" value="WD40"/>
    <property type="match status" value="9"/>
</dbReference>
<feature type="repeat" description="WD" evidence="5">
    <location>
        <begin position="642"/>
        <end position="683"/>
    </location>
</feature>
<feature type="binding site" evidence="6">
    <location>
        <position position="112"/>
    </location>
    <ligand>
        <name>ATP</name>
        <dbReference type="ChEBI" id="CHEBI:30616"/>
    </ligand>
</feature>
<dbReference type="EMBL" id="CP036264">
    <property type="protein sequence ID" value="QEF96123.1"/>
    <property type="molecule type" value="Genomic_DNA"/>
</dbReference>
<keyword evidence="8" id="KW-1133">Transmembrane helix</keyword>
<evidence type="ECO:0000256" key="4">
    <source>
        <dbReference type="ARBA" id="ARBA00022840"/>
    </source>
</evidence>
<dbReference type="SMART" id="SM00220">
    <property type="entry name" value="S_TKc"/>
    <property type="match status" value="1"/>
</dbReference>
<dbReference type="Pfam" id="PF00400">
    <property type="entry name" value="WD40"/>
    <property type="match status" value="3"/>
</dbReference>